<sequence length="360" mass="40077">MWRVPVDIPQTAEPNGRNLPHATADTPLDVLFSQWHDSGAVILKGILSKDEVAAINLELERQLEQVQRGSLVPHEDLQIFHGPKTRRASDLINQSPTLRARIIENDLIHAICKRCFREGGHNGDYWLSALSTLNAMGPQAGQVLHRDLTSYPPYAQLGPDGTEAQINFLFAFTDFREDNGATRIIPGSNKWPFDQRGKWEQTIAAEMDMGDCLLISGKVIHAMGENKTQTERKCTQVTVIPSFLTPSTANPLLVTLDTAKTLSKRAQRFVGLRSQYPRGSPGLWTKDYIELALHLGLDDLQGAMEALSEEGTMDQPKQWDMVDYTDVAGSQEVILVPEDYNSGPGKKDGCARSQYQNMRP</sequence>
<dbReference type="EMBL" id="ML995828">
    <property type="protein sequence ID" value="KAF2770093.1"/>
    <property type="molecule type" value="Genomic_DNA"/>
</dbReference>
<keyword evidence="6" id="KW-0408">Iron</keyword>
<dbReference type="PANTHER" id="PTHR20883">
    <property type="entry name" value="PHYTANOYL-COA DIOXYGENASE DOMAIN CONTAINING 1"/>
    <property type="match status" value="1"/>
</dbReference>
<feature type="region of interest" description="Disordered" evidence="7">
    <location>
        <begin position="1"/>
        <end position="20"/>
    </location>
</feature>
<keyword evidence="4" id="KW-0223">Dioxygenase</keyword>
<proteinExistence type="inferred from homology"/>
<keyword evidence="5" id="KW-0560">Oxidoreductase</keyword>
<dbReference type="Gene3D" id="2.60.120.620">
    <property type="entry name" value="q2cbj1_9rhob like domain"/>
    <property type="match status" value="1"/>
</dbReference>
<evidence type="ECO:0000313" key="8">
    <source>
        <dbReference type="EMBL" id="KAF2770093.1"/>
    </source>
</evidence>
<feature type="region of interest" description="Disordered" evidence="7">
    <location>
        <begin position="337"/>
        <end position="360"/>
    </location>
</feature>
<reference evidence="8" key="1">
    <citation type="journal article" date="2020" name="Stud. Mycol.">
        <title>101 Dothideomycetes genomes: a test case for predicting lifestyles and emergence of pathogens.</title>
        <authorList>
            <person name="Haridas S."/>
            <person name="Albert R."/>
            <person name="Binder M."/>
            <person name="Bloem J."/>
            <person name="Labutti K."/>
            <person name="Salamov A."/>
            <person name="Andreopoulos B."/>
            <person name="Baker S."/>
            <person name="Barry K."/>
            <person name="Bills G."/>
            <person name="Bluhm B."/>
            <person name="Cannon C."/>
            <person name="Castanera R."/>
            <person name="Culley D."/>
            <person name="Daum C."/>
            <person name="Ezra D."/>
            <person name="Gonzalez J."/>
            <person name="Henrissat B."/>
            <person name="Kuo A."/>
            <person name="Liang C."/>
            <person name="Lipzen A."/>
            <person name="Lutzoni F."/>
            <person name="Magnuson J."/>
            <person name="Mondo S."/>
            <person name="Nolan M."/>
            <person name="Ohm R."/>
            <person name="Pangilinan J."/>
            <person name="Park H.-J."/>
            <person name="Ramirez L."/>
            <person name="Alfaro M."/>
            <person name="Sun H."/>
            <person name="Tritt A."/>
            <person name="Yoshinaga Y."/>
            <person name="Zwiers L.-H."/>
            <person name="Turgeon B."/>
            <person name="Goodwin S."/>
            <person name="Spatafora J."/>
            <person name="Crous P."/>
            <person name="Grigoriev I."/>
        </authorList>
    </citation>
    <scope>NUCLEOTIDE SEQUENCE</scope>
    <source>
        <strain evidence="8">CBS 116005</strain>
    </source>
</reference>
<dbReference type="Proteomes" id="UP000799436">
    <property type="component" value="Unassembled WGS sequence"/>
</dbReference>
<evidence type="ECO:0000256" key="4">
    <source>
        <dbReference type="ARBA" id="ARBA00022964"/>
    </source>
</evidence>
<evidence type="ECO:0000256" key="2">
    <source>
        <dbReference type="ARBA" id="ARBA00005830"/>
    </source>
</evidence>
<gene>
    <name evidence="8" type="ORF">EJ03DRAFT_79662</name>
</gene>
<evidence type="ECO:0000313" key="9">
    <source>
        <dbReference type="Proteomes" id="UP000799436"/>
    </source>
</evidence>
<name>A0A6G1LAY0_9PEZI</name>
<organism evidence="8 9">
    <name type="scientific">Teratosphaeria nubilosa</name>
    <dbReference type="NCBI Taxonomy" id="161662"/>
    <lineage>
        <taxon>Eukaryota</taxon>
        <taxon>Fungi</taxon>
        <taxon>Dikarya</taxon>
        <taxon>Ascomycota</taxon>
        <taxon>Pezizomycotina</taxon>
        <taxon>Dothideomycetes</taxon>
        <taxon>Dothideomycetidae</taxon>
        <taxon>Mycosphaerellales</taxon>
        <taxon>Teratosphaeriaceae</taxon>
        <taxon>Teratosphaeria</taxon>
    </lineage>
</organism>
<dbReference type="AlphaFoldDB" id="A0A6G1LAY0"/>
<dbReference type="PANTHER" id="PTHR20883:SF19">
    <property type="entry name" value="MULTIFUNCTIONAL DIOXYGENASE AUSE"/>
    <property type="match status" value="1"/>
</dbReference>
<evidence type="ECO:0000256" key="1">
    <source>
        <dbReference type="ARBA" id="ARBA00001962"/>
    </source>
</evidence>
<evidence type="ECO:0000256" key="7">
    <source>
        <dbReference type="SAM" id="MobiDB-lite"/>
    </source>
</evidence>
<dbReference type="OrthoDB" id="445007at2759"/>
<comment type="similarity">
    <text evidence="2">Belongs to the PhyH family.</text>
</comment>
<evidence type="ECO:0000256" key="3">
    <source>
        <dbReference type="ARBA" id="ARBA00022723"/>
    </source>
</evidence>
<dbReference type="GO" id="GO:0051213">
    <property type="term" value="F:dioxygenase activity"/>
    <property type="evidence" value="ECO:0007669"/>
    <property type="project" value="UniProtKB-KW"/>
</dbReference>
<protein>
    <submittedName>
        <fullName evidence="8">Putative toxin biosynthesis protein</fullName>
    </submittedName>
</protein>
<dbReference type="Pfam" id="PF05721">
    <property type="entry name" value="PhyH"/>
    <property type="match status" value="1"/>
</dbReference>
<keyword evidence="3" id="KW-0479">Metal-binding</keyword>
<keyword evidence="9" id="KW-1185">Reference proteome</keyword>
<comment type="cofactor">
    <cofactor evidence="1">
        <name>Fe cation</name>
        <dbReference type="ChEBI" id="CHEBI:24875"/>
    </cofactor>
</comment>
<evidence type="ECO:0000256" key="6">
    <source>
        <dbReference type="ARBA" id="ARBA00023004"/>
    </source>
</evidence>
<accession>A0A6G1LAY0</accession>
<dbReference type="SUPFAM" id="SSF51197">
    <property type="entry name" value="Clavaminate synthase-like"/>
    <property type="match status" value="1"/>
</dbReference>
<evidence type="ECO:0000256" key="5">
    <source>
        <dbReference type="ARBA" id="ARBA00023002"/>
    </source>
</evidence>
<dbReference type="GO" id="GO:0046872">
    <property type="term" value="F:metal ion binding"/>
    <property type="evidence" value="ECO:0007669"/>
    <property type="project" value="UniProtKB-KW"/>
</dbReference>
<dbReference type="InterPro" id="IPR008775">
    <property type="entry name" value="Phytyl_CoA_dOase-like"/>
</dbReference>